<dbReference type="HOGENOM" id="CLU_2780789_0_0_1"/>
<organism evidence="1 2">
    <name type="scientific">Solanum tuberosum</name>
    <name type="common">Potato</name>
    <dbReference type="NCBI Taxonomy" id="4113"/>
    <lineage>
        <taxon>Eukaryota</taxon>
        <taxon>Viridiplantae</taxon>
        <taxon>Streptophyta</taxon>
        <taxon>Embryophyta</taxon>
        <taxon>Tracheophyta</taxon>
        <taxon>Spermatophyta</taxon>
        <taxon>Magnoliopsida</taxon>
        <taxon>eudicotyledons</taxon>
        <taxon>Gunneridae</taxon>
        <taxon>Pentapetalae</taxon>
        <taxon>asterids</taxon>
        <taxon>lamiids</taxon>
        <taxon>Solanales</taxon>
        <taxon>Solanaceae</taxon>
        <taxon>Solanoideae</taxon>
        <taxon>Solaneae</taxon>
        <taxon>Solanum</taxon>
    </lineage>
</organism>
<proteinExistence type="predicted"/>
<evidence type="ECO:0000313" key="2">
    <source>
        <dbReference type="Proteomes" id="UP000011115"/>
    </source>
</evidence>
<dbReference type="Gramene" id="PGSC0003DMT400091227">
    <property type="protein sequence ID" value="PGSC0003DMT400091227"/>
    <property type="gene ID" value="PGSC0003DMG400040798"/>
</dbReference>
<dbReference type="Proteomes" id="UP000011115">
    <property type="component" value="Unassembled WGS sequence"/>
</dbReference>
<accession>M1DM47</accession>
<dbReference type="PaxDb" id="4113-PGSC0003DMT400091227"/>
<sequence>MAANLGKLKTELREAEDNLVKALAGSSLGTFQPPDGITSANFLSEIDNRNHCTVFFNLASAQVKFYYTL</sequence>
<evidence type="ECO:0000313" key="1">
    <source>
        <dbReference type="EnsemblPlants" id="PGSC0003DMT400091227"/>
    </source>
</evidence>
<dbReference type="EnsemblPlants" id="PGSC0003DMT400091227">
    <property type="protein sequence ID" value="PGSC0003DMT400091227"/>
    <property type="gene ID" value="PGSC0003DMG400040798"/>
</dbReference>
<reference evidence="1" key="2">
    <citation type="submission" date="2015-06" db="UniProtKB">
        <authorList>
            <consortium name="EnsemblPlants"/>
        </authorList>
    </citation>
    <scope>IDENTIFICATION</scope>
    <source>
        <strain evidence="1">DM1-3 516 R44</strain>
    </source>
</reference>
<keyword evidence="2" id="KW-1185">Reference proteome</keyword>
<dbReference type="AlphaFoldDB" id="M1DM47"/>
<protein>
    <submittedName>
        <fullName evidence="1">Uncharacterized protein</fullName>
    </submittedName>
</protein>
<dbReference type="InParanoid" id="M1DM47"/>
<reference evidence="2" key="1">
    <citation type="journal article" date="2011" name="Nature">
        <title>Genome sequence and analysis of the tuber crop potato.</title>
        <authorList>
            <consortium name="The Potato Genome Sequencing Consortium"/>
        </authorList>
    </citation>
    <scope>NUCLEOTIDE SEQUENCE [LARGE SCALE GENOMIC DNA]</scope>
    <source>
        <strain evidence="2">cv. DM1-3 516 R44</strain>
    </source>
</reference>
<name>M1DM47_SOLTU</name>